<name>A0ABM0JQ03_APLCA</name>
<dbReference type="Proteomes" id="UP000694888">
    <property type="component" value="Unplaced"/>
</dbReference>
<accession>A0ABM0JQ03</accession>
<evidence type="ECO:0000256" key="1">
    <source>
        <dbReference type="SAM" id="MobiDB-lite"/>
    </source>
</evidence>
<organism evidence="2 3">
    <name type="scientific">Aplysia californica</name>
    <name type="common">California sea hare</name>
    <dbReference type="NCBI Taxonomy" id="6500"/>
    <lineage>
        <taxon>Eukaryota</taxon>
        <taxon>Metazoa</taxon>
        <taxon>Spiralia</taxon>
        <taxon>Lophotrochozoa</taxon>
        <taxon>Mollusca</taxon>
        <taxon>Gastropoda</taxon>
        <taxon>Heterobranchia</taxon>
        <taxon>Euthyneura</taxon>
        <taxon>Tectipleura</taxon>
        <taxon>Aplysiida</taxon>
        <taxon>Aplysioidea</taxon>
        <taxon>Aplysiidae</taxon>
        <taxon>Aplysia</taxon>
    </lineage>
</organism>
<feature type="compositionally biased region" description="Polar residues" evidence="1">
    <location>
        <begin position="458"/>
        <end position="479"/>
    </location>
</feature>
<feature type="region of interest" description="Disordered" evidence="1">
    <location>
        <begin position="453"/>
        <end position="497"/>
    </location>
</feature>
<sequence>MDPASYARAHGVQSEASKVTVTRVACGELQYRREVDTYRRDMQSKVTSIRREQRKLRRCMRGYRRKLKESQLSHGDEGKTVVRDDEEPVTTDDIVFPGAVDTTVMFGGLSAPPDIQHFHEHGISLVGIDRKPLRGHSDVYGVFDGGDELTNDVNEQEAGDDHLKADENATRMVIENVGRTARWGSGKIGGTSSTKQNAAACDEEDAYSLLSDSSEDEDDEQQGGVEDIEVVIFKHGRFFKQSAPGSLTRTKSSVYLKAPPAREGERVEEAEEMEGETTEDGQKEVLDNEANTNDETEETNLLGNVVHQGHKDSSFVNSTPSVLPSIKGTEKKVKEHVVLLREPTDLKVLERKKKLQKKRSGGVSFGDLMKFQHGTSTKRLFALVDRLAEQNGLSEIKEEHHLTAARDPRVNAAVKRRALGQGLTNSGPSSMTTYGSVFYTMKFGYVSDAEDTHDNGESGLSLNDSTSPMPVTKNQNLNPFSLKPPQPSFRDNKPMSEYSNYSFDAPTSMLSTDFSFLNVQSSDDVDGRKLSQSEPRGGHPPRTEATRASDYQTRVIDQVWANNEPSIAAFRSGLEQERKGRKSSILEASHYVSSNNTARRKLSEAKPGLRPIDETYAKREKDLFRKRAPAKLNHLSTMHQQMAEDQAVPWSSAFSRIKMMHTLVDLSHFM</sequence>
<protein>
    <submittedName>
        <fullName evidence="3 4">Uncharacterized protein LOC101857644</fullName>
    </submittedName>
</protein>
<keyword evidence="2" id="KW-1185">Reference proteome</keyword>
<dbReference type="RefSeq" id="XP_005098835.1">
    <property type="nucleotide sequence ID" value="XM_005098778.2"/>
</dbReference>
<proteinExistence type="predicted"/>
<feature type="region of interest" description="Disordered" evidence="1">
    <location>
        <begin position="525"/>
        <end position="549"/>
    </location>
</feature>
<evidence type="ECO:0000313" key="4">
    <source>
        <dbReference type="RefSeq" id="XP_012938226.1"/>
    </source>
</evidence>
<gene>
    <name evidence="3 4" type="primary">LOC101857644</name>
</gene>
<dbReference type="GeneID" id="101857644"/>
<feature type="compositionally biased region" description="Basic and acidic residues" evidence="1">
    <location>
        <begin position="68"/>
        <end position="83"/>
    </location>
</feature>
<evidence type="ECO:0000313" key="2">
    <source>
        <dbReference type="Proteomes" id="UP000694888"/>
    </source>
</evidence>
<feature type="region of interest" description="Disordered" evidence="1">
    <location>
        <begin position="68"/>
        <end position="89"/>
    </location>
</feature>
<reference evidence="3 4" key="1">
    <citation type="submission" date="2025-05" db="UniProtKB">
        <authorList>
            <consortium name="RefSeq"/>
        </authorList>
    </citation>
    <scope>IDENTIFICATION</scope>
</reference>
<feature type="compositionally biased region" description="Acidic residues" evidence="1">
    <location>
        <begin position="268"/>
        <end position="279"/>
    </location>
</feature>
<dbReference type="RefSeq" id="XP_012938226.1">
    <property type="nucleotide sequence ID" value="XM_013082772.1"/>
</dbReference>
<feature type="region of interest" description="Disordered" evidence="1">
    <location>
        <begin position="259"/>
        <end position="282"/>
    </location>
</feature>
<evidence type="ECO:0000313" key="3">
    <source>
        <dbReference type="RefSeq" id="XP_005098835.1"/>
    </source>
</evidence>